<feature type="compositionally biased region" description="Low complexity" evidence="3">
    <location>
        <begin position="563"/>
        <end position="586"/>
    </location>
</feature>
<protein>
    <submittedName>
        <fullName evidence="6">SPFH domain / Band 7 family protein</fullName>
    </submittedName>
</protein>
<accession>A0A518AH34</accession>
<keyword evidence="7" id="KW-1185">Reference proteome</keyword>
<dbReference type="AlphaFoldDB" id="A0A518AH34"/>
<keyword evidence="4" id="KW-1133">Transmembrane helix</keyword>
<gene>
    <name evidence="6" type="ORF">Pan181_02020</name>
</gene>
<evidence type="ECO:0000256" key="3">
    <source>
        <dbReference type="SAM" id="MobiDB-lite"/>
    </source>
</evidence>
<dbReference type="InterPro" id="IPR036013">
    <property type="entry name" value="Band_7/SPFH_dom_sf"/>
</dbReference>
<dbReference type="EMBL" id="CP036278">
    <property type="protein sequence ID" value="QDU54022.1"/>
    <property type="molecule type" value="Genomic_DNA"/>
</dbReference>
<keyword evidence="4" id="KW-0472">Membrane</keyword>
<evidence type="ECO:0000256" key="4">
    <source>
        <dbReference type="SAM" id="Phobius"/>
    </source>
</evidence>
<dbReference type="OrthoDB" id="9813949at2"/>
<dbReference type="Gene3D" id="3.30.479.30">
    <property type="entry name" value="Band 7 domain"/>
    <property type="match status" value="1"/>
</dbReference>
<evidence type="ECO:0000256" key="1">
    <source>
        <dbReference type="ARBA" id="ARBA00004167"/>
    </source>
</evidence>
<reference evidence="6 7" key="1">
    <citation type="submission" date="2019-02" db="EMBL/GenBank/DDBJ databases">
        <title>Deep-cultivation of Planctomycetes and their phenomic and genomic characterization uncovers novel biology.</title>
        <authorList>
            <person name="Wiegand S."/>
            <person name="Jogler M."/>
            <person name="Boedeker C."/>
            <person name="Pinto D."/>
            <person name="Vollmers J."/>
            <person name="Rivas-Marin E."/>
            <person name="Kohn T."/>
            <person name="Peeters S.H."/>
            <person name="Heuer A."/>
            <person name="Rast P."/>
            <person name="Oberbeckmann S."/>
            <person name="Bunk B."/>
            <person name="Jeske O."/>
            <person name="Meyerdierks A."/>
            <person name="Storesund J.E."/>
            <person name="Kallscheuer N."/>
            <person name="Luecker S."/>
            <person name="Lage O.M."/>
            <person name="Pohl T."/>
            <person name="Merkel B.J."/>
            <person name="Hornburger P."/>
            <person name="Mueller R.-W."/>
            <person name="Bruemmer F."/>
            <person name="Labrenz M."/>
            <person name="Spormann A.M."/>
            <person name="Op den Camp H."/>
            <person name="Overmann J."/>
            <person name="Amann R."/>
            <person name="Jetten M.S.M."/>
            <person name="Mascher T."/>
            <person name="Medema M.H."/>
            <person name="Devos D.P."/>
            <person name="Kaster A.-K."/>
            <person name="Ovreas L."/>
            <person name="Rohde M."/>
            <person name="Galperin M.Y."/>
            <person name="Jogler C."/>
        </authorList>
    </citation>
    <scope>NUCLEOTIDE SEQUENCE [LARGE SCALE GENOMIC DNA]</scope>
    <source>
        <strain evidence="6 7">Pan181</strain>
    </source>
</reference>
<evidence type="ECO:0000259" key="5">
    <source>
        <dbReference type="SMART" id="SM00244"/>
    </source>
</evidence>
<name>A0A518AH34_9BACT</name>
<dbReference type="Proteomes" id="UP000315750">
    <property type="component" value="Chromosome"/>
</dbReference>
<sequence length="586" mass="64971">MDDNDKDVIIMDSDNDGPTNTLLKKLVKLGPIAIVLFLMFLMGFAWFVYTNCRINVPARHIAVLTRKTGINMENSQEVAADADHKGLQMQVLSEGRYFKNPYTWDWKVYPMVEIPADKMGVRVRLYGDDLPYGHFIAFDKNQKGIIKEVLKPGRYALNAMVIDRVTKQEVGGNRRHRSDFVEVIELWDPKVIPAGYKGIVTNLAGPMPEDPNELLVEEGFRGPQEKTLDPQTYYLNPYLYRINSIDTRSQRFNLSIGMDMTFPSKDGFPISLDGIIEFRVVPETAAETYVTYNDVTNDEDGASDISQEIINKVIMPNARAFCRLRGSNTSARELIGGETRTAFQAEFQNAITKTCKEQGIEIVQALITKIKPPQAIAEPLRDREVSAQQLKQYTQQILQQQQEAKLATEKALIEQRREVIGADREVVEVVTLAKEEQQVALEAANRDKAVAEQKLEAAKDEAEALLARATAKAAVIGYENEADAAGWRKAVEALGNNGDAYARYVLYQKLAPGYRNIMANTADSPLMDIFQSFGSSAVAAPPAANQPVAPSPEVEQAPPAVMPVEESSAAVDEVPAEAETPVPAAE</sequence>
<dbReference type="SMART" id="SM00244">
    <property type="entry name" value="PHB"/>
    <property type="match status" value="1"/>
</dbReference>
<dbReference type="Pfam" id="PF01145">
    <property type="entry name" value="Band_7"/>
    <property type="match status" value="1"/>
</dbReference>
<dbReference type="InterPro" id="IPR001107">
    <property type="entry name" value="Band_7"/>
</dbReference>
<keyword evidence="2" id="KW-0175">Coiled coil</keyword>
<feature type="compositionally biased region" description="Low complexity" evidence="3">
    <location>
        <begin position="540"/>
        <end position="552"/>
    </location>
</feature>
<keyword evidence="4" id="KW-0812">Transmembrane</keyword>
<organism evidence="6 7">
    <name type="scientific">Aeoliella mucimassa</name>
    <dbReference type="NCBI Taxonomy" id="2527972"/>
    <lineage>
        <taxon>Bacteria</taxon>
        <taxon>Pseudomonadati</taxon>
        <taxon>Planctomycetota</taxon>
        <taxon>Planctomycetia</taxon>
        <taxon>Pirellulales</taxon>
        <taxon>Lacipirellulaceae</taxon>
        <taxon>Aeoliella</taxon>
    </lineage>
</organism>
<dbReference type="KEGG" id="amuc:Pan181_02020"/>
<feature type="coiled-coil region" evidence="2">
    <location>
        <begin position="383"/>
        <end position="472"/>
    </location>
</feature>
<proteinExistence type="predicted"/>
<feature type="region of interest" description="Disordered" evidence="3">
    <location>
        <begin position="540"/>
        <end position="586"/>
    </location>
</feature>
<dbReference type="RefSeq" id="WP_145245054.1">
    <property type="nucleotide sequence ID" value="NZ_CP036278.1"/>
</dbReference>
<dbReference type="GO" id="GO:0016020">
    <property type="term" value="C:membrane"/>
    <property type="evidence" value="ECO:0007669"/>
    <property type="project" value="UniProtKB-SubCell"/>
</dbReference>
<feature type="transmembrane region" description="Helical" evidence="4">
    <location>
        <begin position="29"/>
        <end position="49"/>
    </location>
</feature>
<dbReference type="SUPFAM" id="SSF117892">
    <property type="entry name" value="Band 7/SPFH domain"/>
    <property type="match status" value="1"/>
</dbReference>
<feature type="domain" description="Band 7" evidence="5">
    <location>
        <begin position="204"/>
        <end position="384"/>
    </location>
</feature>
<evidence type="ECO:0000256" key="2">
    <source>
        <dbReference type="SAM" id="Coils"/>
    </source>
</evidence>
<evidence type="ECO:0000313" key="7">
    <source>
        <dbReference type="Proteomes" id="UP000315750"/>
    </source>
</evidence>
<comment type="subcellular location">
    <subcellularLocation>
        <location evidence="1">Membrane</location>
        <topology evidence="1">Single-pass membrane protein</topology>
    </subcellularLocation>
</comment>
<evidence type="ECO:0000313" key="6">
    <source>
        <dbReference type="EMBL" id="QDU54022.1"/>
    </source>
</evidence>